<comment type="caution">
    <text evidence="7">The sequence shown here is derived from an EMBL/GenBank/DDBJ whole genome shotgun (WGS) entry which is preliminary data.</text>
</comment>
<gene>
    <name evidence="7" type="primary">Pga5</name>
    <name evidence="7" type="ORF">SNAT2548_LOCUS20360</name>
</gene>
<evidence type="ECO:0000256" key="1">
    <source>
        <dbReference type="ARBA" id="ARBA00007447"/>
    </source>
</evidence>
<dbReference type="Pfam" id="PF00026">
    <property type="entry name" value="Asp"/>
    <property type="match status" value="1"/>
</dbReference>
<dbReference type="SUPFAM" id="SSF50630">
    <property type="entry name" value="Acid proteases"/>
    <property type="match status" value="1"/>
</dbReference>
<sequence length="490" mass="53811">MRIRLRLLDLLAFCQVLLSRSLKTRAADAESCAPLINRQSYSALRVGVGTPKQEFDLVADTGSSTVIVTHCECRAHACFGSSGKCFTGTNRSSTFRVPRDASGSPMAVTMAFGSGIIYGVVGSDLVTVGQESAMMNSSVVFMYDHELATSTSDFEGIFGLGLPYKQPSASASHEQSWLVRAAIERFSMCFSNMQEDGMLRLNSPAQTTRLGNLGKFHWGLDFRGVSVGGEKADVILCGDGERKDKETACGLIPDSGTTLILAPSRHLLRLYAKLCDMWPRCSKAFAQDNATKSSNGHPEPETGSTIGDWIRSTLEKWGIPKISITNPFELDPASQLQLDKKERFESLLADCASWTTDAADLDREMPPIFWHVAGVEGTTQTFSLPASAYIVATGYKDHILCMPFFGEYDYETQLNGPIWIMGTPLFYEYEVHYDMSTEPASMSFSKTSCGSCGQDGKAAPSVSLLRRKNQRLRRHDAKVRMPHMNTSLPL</sequence>
<keyword evidence="3" id="KW-0064">Aspartyl protease</keyword>
<dbReference type="PRINTS" id="PR00792">
    <property type="entry name" value="PEPSIN"/>
</dbReference>
<evidence type="ECO:0000256" key="2">
    <source>
        <dbReference type="ARBA" id="ARBA00022670"/>
    </source>
</evidence>
<evidence type="ECO:0000313" key="8">
    <source>
        <dbReference type="Proteomes" id="UP000604046"/>
    </source>
</evidence>
<dbReference type="InterPro" id="IPR021109">
    <property type="entry name" value="Peptidase_aspartic_dom_sf"/>
</dbReference>
<evidence type="ECO:0000256" key="5">
    <source>
        <dbReference type="SAM" id="SignalP"/>
    </source>
</evidence>
<dbReference type="GO" id="GO:0006508">
    <property type="term" value="P:proteolysis"/>
    <property type="evidence" value="ECO:0007669"/>
    <property type="project" value="UniProtKB-KW"/>
</dbReference>
<evidence type="ECO:0000313" key="7">
    <source>
        <dbReference type="EMBL" id="CAE7372754.1"/>
    </source>
</evidence>
<reference evidence="7" key="1">
    <citation type="submission" date="2021-02" db="EMBL/GenBank/DDBJ databases">
        <authorList>
            <person name="Dougan E. K."/>
            <person name="Rhodes N."/>
            <person name="Thang M."/>
            <person name="Chan C."/>
        </authorList>
    </citation>
    <scope>NUCLEOTIDE SEQUENCE</scope>
</reference>
<accession>A0A812QHB2</accession>
<feature type="domain" description="Peptidase A1" evidence="6">
    <location>
        <begin position="42"/>
        <end position="445"/>
    </location>
</feature>
<dbReference type="PROSITE" id="PS51767">
    <property type="entry name" value="PEPTIDASE_A1"/>
    <property type="match status" value="1"/>
</dbReference>
<organism evidence="7 8">
    <name type="scientific">Symbiodinium natans</name>
    <dbReference type="NCBI Taxonomy" id="878477"/>
    <lineage>
        <taxon>Eukaryota</taxon>
        <taxon>Sar</taxon>
        <taxon>Alveolata</taxon>
        <taxon>Dinophyceae</taxon>
        <taxon>Suessiales</taxon>
        <taxon>Symbiodiniaceae</taxon>
        <taxon>Symbiodinium</taxon>
    </lineage>
</organism>
<feature type="chain" id="PRO_5032555685" evidence="5">
    <location>
        <begin position="20"/>
        <end position="490"/>
    </location>
</feature>
<dbReference type="CDD" id="cd05471">
    <property type="entry name" value="pepsin_like"/>
    <property type="match status" value="1"/>
</dbReference>
<feature type="signal peptide" evidence="5">
    <location>
        <begin position="1"/>
        <end position="19"/>
    </location>
</feature>
<dbReference type="Proteomes" id="UP000604046">
    <property type="component" value="Unassembled WGS sequence"/>
</dbReference>
<dbReference type="PANTHER" id="PTHR47966:SF51">
    <property type="entry name" value="BETA-SITE APP-CLEAVING ENZYME, ISOFORM A-RELATED"/>
    <property type="match status" value="1"/>
</dbReference>
<name>A0A812QHB2_9DINO</name>
<dbReference type="EMBL" id="CAJNDS010002207">
    <property type="protein sequence ID" value="CAE7372754.1"/>
    <property type="molecule type" value="Genomic_DNA"/>
</dbReference>
<keyword evidence="2" id="KW-0645">Protease</keyword>
<dbReference type="InterPro" id="IPR033121">
    <property type="entry name" value="PEPTIDASE_A1"/>
</dbReference>
<comment type="similarity">
    <text evidence="1">Belongs to the peptidase A1 family.</text>
</comment>
<keyword evidence="8" id="KW-1185">Reference proteome</keyword>
<dbReference type="InterPro" id="IPR034164">
    <property type="entry name" value="Pepsin-like_dom"/>
</dbReference>
<evidence type="ECO:0000259" key="6">
    <source>
        <dbReference type="PROSITE" id="PS51767"/>
    </source>
</evidence>
<dbReference type="InterPro" id="IPR001461">
    <property type="entry name" value="Aspartic_peptidase_A1"/>
</dbReference>
<proteinExistence type="inferred from homology"/>
<keyword evidence="5" id="KW-0732">Signal</keyword>
<dbReference type="OrthoDB" id="771136at2759"/>
<dbReference type="PANTHER" id="PTHR47966">
    <property type="entry name" value="BETA-SITE APP-CLEAVING ENZYME, ISOFORM A-RELATED"/>
    <property type="match status" value="1"/>
</dbReference>
<dbReference type="Gene3D" id="2.40.70.10">
    <property type="entry name" value="Acid Proteases"/>
    <property type="match status" value="2"/>
</dbReference>
<protein>
    <submittedName>
        <fullName evidence="7">Pga5 protein</fullName>
    </submittedName>
</protein>
<keyword evidence="4" id="KW-0378">Hydrolase</keyword>
<dbReference type="GO" id="GO:0004190">
    <property type="term" value="F:aspartic-type endopeptidase activity"/>
    <property type="evidence" value="ECO:0007669"/>
    <property type="project" value="UniProtKB-KW"/>
</dbReference>
<dbReference type="AlphaFoldDB" id="A0A812QHB2"/>
<evidence type="ECO:0000256" key="4">
    <source>
        <dbReference type="ARBA" id="ARBA00022801"/>
    </source>
</evidence>
<evidence type="ECO:0000256" key="3">
    <source>
        <dbReference type="ARBA" id="ARBA00022750"/>
    </source>
</evidence>